<dbReference type="AlphaFoldDB" id="A0A9D4YSR5"/>
<evidence type="ECO:0000313" key="2">
    <source>
        <dbReference type="EMBL" id="KAI3424686.1"/>
    </source>
</evidence>
<feature type="region of interest" description="Disordered" evidence="1">
    <location>
        <begin position="468"/>
        <end position="488"/>
    </location>
</feature>
<dbReference type="Gene3D" id="3.30.70.1990">
    <property type="match status" value="1"/>
</dbReference>
<gene>
    <name evidence="2" type="ORF">D9Q98_008076</name>
</gene>
<dbReference type="PRINTS" id="PR00419">
    <property type="entry name" value="ADXRDTASE"/>
</dbReference>
<sequence>MGAASSTHKAPKAPQKKRVCIIGGGVAGMACAWSLSRYPESFDVEVVESLPETGGVASTCAVSTGEEINDQVQGGAPSYRNNLLFFKEFGFEPHPVQFRIAFGRGEAAWTNHSDSALVRRLQPDIARFGRLLRWVHRLEPLFIFVPIDRLLRLLRFSEAFRTEMVLPLVALFFGTGNQTPHVSAAVIARVFQDPQLRLFEYSPQRLLDQVPTMFAFPRLGEVFAAIAAALPSVRTGVRVEGVQRSAGGVTVTDASGASKQYDEVVFACGAEEARRLLGSGASRLEAALLPRVTYFNDLIVTHRDEAYMERHYEFVPQQRDMYFVRTDPNDKQRIEMSFNLTMYQPHLQGSPPIYQSIFLDDSHSGGWTVGAIDKAKVLKTRMTRQFAHTWKHFATWVPFVQFLQGRRHTWFAGGYTLFNTHEIATMSGLAVADRLGAPYPFAHDKLAEQQFDSFMKVAHGLFVRRAPAVPQQGQGQGPPVTVTSKKAA</sequence>
<protein>
    <submittedName>
        <fullName evidence="2">Uncharacterized protein</fullName>
    </submittedName>
</protein>
<dbReference type="EMBL" id="SIDB01000012">
    <property type="protein sequence ID" value="KAI3424686.1"/>
    <property type="molecule type" value="Genomic_DNA"/>
</dbReference>
<accession>A0A9D4YSR5</accession>
<dbReference type="GO" id="GO:0016491">
    <property type="term" value="F:oxidoreductase activity"/>
    <property type="evidence" value="ECO:0007669"/>
    <property type="project" value="TreeGrafter"/>
</dbReference>
<dbReference type="Pfam" id="PF13450">
    <property type="entry name" value="NAD_binding_8"/>
    <property type="match status" value="1"/>
</dbReference>
<dbReference type="PANTHER" id="PTHR42923">
    <property type="entry name" value="PROTOPORPHYRINOGEN OXIDASE"/>
    <property type="match status" value="1"/>
</dbReference>
<organism evidence="2 3">
    <name type="scientific">Chlorella vulgaris</name>
    <name type="common">Green alga</name>
    <dbReference type="NCBI Taxonomy" id="3077"/>
    <lineage>
        <taxon>Eukaryota</taxon>
        <taxon>Viridiplantae</taxon>
        <taxon>Chlorophyta</taxon>
        <taxon>core chlorophytes</taxon>
        <taxon>Trebouxiophyceae</taxon>
        <taxon>Chlorellales</taxon>
        <taxon>Chlorellaceae</taxon>
        <taxon>Chlorella clade</taxon>
        <taxon>Chlorella</taxon>
    </lineage>
</organism>
<dbReference type="Proteomes" id="UP001055712">
    <property type="component" value="Unassembled WGS sequence"/>
</dbReference>
<evidence type="ECO:0000256" key="1">
    <source>
        <dbReference type="SAM" id="MobiDB-lite"/>
    </source>
</evidence>
<reference evidence="2" key="1">
    <citation type="journal article" date="2019" name="Plant J.">
        <title>Chlorella vulgaris genome assembly and annotation reveals the molecular basis for metabolic acclimation to high light conditions.</title>
        <authorList>
            <person name="Cecchin M."/>
            <person name="Marcolungo L."/>
            <person name="Rossato M."/>
            <person name="Girolomoni L."/>
            <person name="Cosentino E."/>
            <person name="Cuine S."/>
            <person name="Li-Beisson Y."/>
            <person name="Delledonne M."/>
            <person name="Ballottari M."/>
        </authorList>
    </citation>
    <scope>NUCLEOTIDE SEQUENCE</scope>
    <source>
        <strain evidence="2">211/11P</strain>
    </source>
</reference>
<proteinExistence type="predicted"/>
<comment type="caution">
    <text evidence="2">The sequence shown here is derived from an EMBL/GenBank/DDBJ whole genome shotgun (WGS) entry which is preliminary data.</text>
</comment>
<keyword evidence="3" id="KW-1185">Reference proteome</keyword>
<name>A0A9D4YSR5_CHLVU</name>
<dbReference type="InterPro" id="IPR036188">
    <property type="entry name" value="FAD/NAD-bd_sf"/>
</dbReference>
<dbReference type="Gene3D" id="3.50.50.60">
    <property type="entry name" value="FAD/NAD(P)-binding domain"/>
    <property type="match status" value="1"/>
</dbReference>
<dbReference type="PANTHER" id="PTHR42923:SF20">
    <property type="entry name" value="FLAVIN-CONTAINING AMINE OXIDASEDEHYDROGENASE"/>
    <property type="match status" value="1"/>
</dbReference>
<evidence type="ECO:0000313" key="3">
    <source>
        <dbReference type="Proteomes" id="UP001055712"/>
    </source>
</evidence>
<dbReference type="OrthoDB" id="2019015at2759"/>
<dbReference type="SUPFAM" id="SSF51905">
    <property type="entry name" value="FAD/NAD(P)-binding domain"/>
    <property type="match status" value="1"/>
</dbReference>
<reference evidence="2" key="2">
    <citation type="submission" date="2020-11" db="EMBL/GenBank/DDBJ databases">
        <authorList>
            <person name="Cecchin M."/>
            <person name="Marcolungo L."/>
            <person name="Rossato M."/>
            <person name="Girolomoni L."/>
            <person name="Cosentino E."/>
            <person name="Cuine S."/>
            <person name="Li-Beisson Y."/>
            <person name="Delledonne M."/>
            <person name="Ballottari M."/>
        </authorList>
    </citation>
    <scope>NUCLEOTIDE SEQUENCE</scope>
    <source>
        <strain evidence="2">211/11P</strain>
        <tissue evidence="2">Whole cell</tissue>
    </source>
</reference>
<dbReference type="InterPro" id="IPR050464">
    <property type="entry name" value="Zeta_carotene_desat/Oxidored"/>
</dbReference>
<dbReference type="Gene3D" id="1.10.405.20">
    <property type="match status" value="1"/>
</dbReference>